<dbReference type="SUPFAM" id="SSF55781">
    <property type="entry name" value="GAF domain-like"/>
    <property type="match status" value="1"/>
</dbReference>
<dbReference type="GO" id="GO:0000160">
    <property type="term" value="P:phosphorelay signal transduction system"/>
    <property type="evidence" value="ECO:0007669"/>
    <property type="project" value="InterPro"/>
</dbReference>
<dbReference type="HOGENOM" id="CLU_884572_0_0_2"/>
<dbReference type="InterPro" id="IPR050595">
    <property type="entry name" value="Bact_response_regulator"/>
</dbReference>
<evidence type="ECO:0000256" key="2">
    <source>
        <dbReference type="ARBA" id="ARBA00022679"/>
    </source>
</evidence>
<dbReference type="Pfam" id="PF01590">
    <property type="entry name" value="GAF"/>
    <property type="match status" value="1"/>
</dbReference>
<dbReference type="InterPro" id="IPR003018">
    <property type="entry name" value="GAF"/>
</dbReference>
<dbReference type="InterPro" id="IPR011006">
    <property type="entry name" value="CheY-like_superfamily"/>
</dbReference>
<sequence length="311" mass="33949">MERKTQILIVEDELIVAENLRLALAGMGYEVPEPAGDSSTAIERAASLCPDLILMDIVLEGSGLDGIETAERIAKIMDVPVIFVTAHSDKKTLSRVKATGPYAYILKPFNERELAFAIELALERYRLDCEIKKRDSLLLATSFAIEWFLRRQPPVAQADPAYEKNLSAGIMDILEHIGFAVHAASVCIFRLNPGNGGRDGAAVQYLWVDPGVTASGKVSFSRSDNLTFTTLLWRSLLGSGNAIACDVESLPGHERQFFSDRGIASVAVLPLFRNDSLWGFVGFSDITSREWSDSEMEALQIAGNLIGAVLG</sequence>
<feature type="domain" description="Response regulatory" evidence="5">
    <location>
        <begin position="6"/>
        <end position="122"/>
    </location>
</feature>
<gene>
    <name evidence="6" type="ordered locus">Mboo_1007</name>
</gene>
<keyword evidence="1 4" id="KW-0597">Phosphoprotein</keyword>
<name>A7I714_METB6</name>
<dbReference type="Proteomes" id="UP000002408">
    <property type="component" value="Chromosome"/>
</dbReference>
<dbReference type="CDD" id="cd17534">
    <property type="entry name" value="REC_DC-like"/>
    <property type="match status" value="1"/>
</dbReference>
<keyword evidence="3" id="KW-0418">Kinase</keyword>
<evidence type="ECO:0000256" key="4">
    <source>
        <dbReference type="PROSITE-ProRule" id="PRU00169"/>
    </source>
</evidence>
<reference evidence="7" key="1">
    <citation type="journal article" date="2015" name="Microbiology">
        <title>Genome of Methanoregula boonei 6A8 reveals adaptations to oligotrophic peatland environments.</title>
        <authorList>
            <person name="Braeuer S."/>
            <person name="Cadillo-Quiroz H."/>
            <person name="Kyrpides N."/>
            <person name="Woyke T."/>
            <person name="Goodwin L."/>
            <person name="Detter C."/>
            <person name="Podell S."/>
            <person name="Yavitt J.B."/>
            <person name="Zinder S.H."/>
        </authorList>
    </citation>
    <scope>NUCLEOTIDE SEQUENCE [LARGE SCALE GENOMIC DNA]</scope>
    <source>
        <strain evidence="7">DSM 21154 / JCM 14090 / 6A8</strain>
    </source>
</reference>
<dbReference type="STRING" id="456442.Mboo_1007"/>
<dbReference type="SUPFAM" id="SSF52172">
    <property type="entry name" value="CheY-like"/>
    <property type="match status" value="1"/>
</dbReference>
<dbReference type="PROSITE" id="PS50110">
    <property type="entry name" value="RESPONSE_REGULATORY"/>
    <property type="match status" value="1"/>
</dbReference>
<evidence type="ECO:0000256" key="3">
    <source>
        <dbReference type="ARBA" id="ARBA00022777"/>
    </source>
</evidence>
<dbReference type="OrthoDB" id="2830at2157"/>
<accession>A7I714</accession>
<dbReference type="InterPro" id="IPR001789">
    <property type="entry name" value="Sig_transdc_resp-reg_receiver"/>
</dbReference>
<dbReference type="PANTHER" id="PTHR44591:SF18">
    <property type="entry name" value="REGULATORY PROTEIN"/>
    <property type="match status" value="1"/>
</dbReference>
<feature type="modified residue" description="4-aspartylphosphate" evidence="4">
    <location>
        <position position="56"/>
    </location>
</feature>
<keyword evidence="7" id="KW-1185">Reference proteome</keyword>
<dbReference type="PANTHER" id="PTHR44591">
    <property type="entry name" value="STRESS RESPONSE REGULATOR PROTEIN 1"/>
    <property type="match status" value="1"/>
</dbReference>
<dbReference type="GO" id="GO:0016301">
    <property type="term" value="F:kinase activity"/>
    <property type="evidence" value="ECO:0007669"/>
    <property type="project" value="UniProtKB-KW"/>
</dbReference>
<dbReference type="Gene3D" id="3.40.50.2300">
    <property type="match status" value="1"/>
</dbReference>
<evidence type="ECO:0000313" key="6">
    <source>
        <dbReference type="EMBL" id="ABS55525.1"/>
    </source>
</evidence>
<dbReference type="AlphaFoldDB" id="A7I714"/>
<proteinExistence type="predicted"/>
<dbReference type="GeneID" id="32154631"/>
<evidence type="ECO:0000313" key="7">
    <source>
        <dbReference type="Proteomes" id="UP000002408"/>
    </source>
</evidence>
<dbReference type="EMBL" id="CP000780">
    <property type="protein sequence ID" value="ABS55525.1"/>
    <property type="molecule type" value="Genomic_DNA"/>
</dbReference>
<dbReference type="SMART" id="SM00448">
    <property type="entry name" value="REC"/>
    <property type="match status" value="1"/>
</dbReference>
<evidence type="ECO:0000256" key="1">
    <source>
        <dbReference type="ARBA" id="ARBA00022553"/>
    </source>
</evidence>
<dbReference type="Gene3D" id="3.30.450.40">
    <property type="match status" value="1"/>
</dbReference>
<keyword evidence="2" id="KW-0808">Transferase</keyword>
<protein>
    <submittedName>
        <fullName evidence="6">Putative GAF sensor protein</fullName>
    </submittedName>
</protein>
<dbReference type="KEGG" id="mbn:Mboo_1007"/>
<dbReference type="InterPro" id="IPR029016">
    <property type="entry name" value="GAF-like_dom_sf"/>
</dbReference>
<evidence type="ECO:0000259" key="5">
    <source>
        <dbReference type="PROSITE" id="PS50110"/>
    </source>
</evidence>
<dbReference type="Pfam" id="PF00072">
    <property type="entry name" value="Response_reg"/>
    <property type="match status" value="1"/>
</dbReference>
<dbReference type="RefSeq" id="WP_012106552.1">
    <property type="nucleotide sequence ID" value="NC_009712.1"/>
</dbReference>
<organism evidence="6 7">
    <name type="scientific">Methanoregula boonei (strain DSM 21154 / JCM 14090 / 6A8)</name>
    <dbReference type="NCBI Taxonomy" id="456442"/>
    <lineage>
        <taxon>Archaea</taxon>
        <taxon>Methanobacteriati</taxon>
        <taxon>Methanobacteriota</taxon>
        <taxon>Stenosarchaea group</taxon>
        <taxon>Methanomicrobia</taxon>
        <taxon>Methanomicrobiales</taxon>
        <taxon>Methanoregulaceae</taxon>
        <taxon>Methanoregula</taxon>
    </lineage>
</organism>
<dbReference type="eggNOG" id="arCOG02393">
    <property type="taxonomic scope" value="Archaea"/>
</dbReference>